<evidence type="ECO:0000313" key="2">
    <source>
        <dbReference type="EMBL" id="RAL15996.1"/>
    </source>
</evidence>
<dbReference type="RefSeq" id="XP_025555150.1">
    <property type="nucleotide sequence ID" value="XM_025699262.1"/>
</dbReference>
<accession>A0A395I7R6</accession>
<evidence type="ECO:0000256" key="1">
    <source>
        <dbReference type="SAM" id="MobiDB-lite"/>
    </source>
</evidence>
<feature type="region of interest" description="Disordered" evidence="1">
    <location>
        <begin position="283"/>
        <end position="315"/>
    </location>
</feature>
<reference evidence="2 3" key="1">
    <citation type="submission" date="2018-02" db="EMBL/GenBank/DDBJ databases">
        <title>The genomes of Aspergillus section Nigri reveals drivers in fungal speciation.</title>
        <authorList>
            <consortium name="DOE Joint Genome Institute"/>
            <person name="Vesth T.C."/>
            <person name="Nybo J."/>
            <person name="Theobald S."/>
            <person name="Brandl J."/>
            <person name="Frisvad J.C."/>
            <person name="Nielsen K.F."/>
            <person name="Lyhne E.K."/>
            <person name="Kogle M.E."/>
            <person name="Kuo A."/>
            <person name="Riley R."/>
            <person name="Clum A."/>
            <person name="Nolan M."/>
            <person name="Lipzen A."/>
            <person name="Salamov A."/>
            <person name="Henrissat B."/>
            <person name="Wiebenga A."/>
            <person name="De vries R.P."/>
            <person name="Grigoriev I.V."/>
            <person name="Mortensen U.H."/>
            <person name="Andersen M.R."/>
            <person name="Baker S.E."/>
        </authorList>
    </citation>
    <scope>NUCLEOTIDE SEQUENCE [LARGE SCALE GENOMIC DNA]</scope>
    <source>
        <strain evidence="2 3">CBS 101889</strain>
    </source>
</reference>
<feature type="non-terminal residue" evidence="2">
    <location>
        <position position="1"/>
    </location>
</feature>
<sequence length="404" mass="45802">FLPYRPPSLLLKTFGLFKLFPKTNTHTPSHTQASHPVIPSAAMSQPPPYSALARQPRPRPMLFLICAAGYSFIQRYPLALARLAHWARLVCVRSESELIAKWNLWIANPAYRISGFVLVDGAILEPDHRPFMNLLHRLPHMLIPYDTPRPPVPNPRFHYVVALDAAIWASSQPERFQQYLRSKWDTMWTVMAGFTASVVELTLTTDCHPGLSELWFKEPLESRAVFITGPPAPFRRTYSIMWSPNDALLRSREEARRAYADRVRSPCTGSTALPSADGILYPDVEPGLTNRPDRLPPDNPWLRRRRRQRAAEEKRNPRHHFGVAYRVLDFPERVIAFVGLLDDLPEVGALILDVCEITNGNAGANAEAWASDTDSGEEHDDDYLPRLILTLEPDEMDGGEDSEE</sequence>
<keyword evidence="3" id="KW-1185">Reference proteome</keyword>
<name>A0A395I7R6_ASPHC</name>
<gene>
    <name evidence="2" type="ORF">BO97DRAFT_459018</name>
</gene>
<dbReference type="Proteomes" id="UP000248961">
    <property type="component" value="Unassembled WGS sequence"/>
</dbReference>
<dbReference type="EMBL" id="KZ824270">
    <property type="protein sequence ID" value="RAL15996.1"/>
    <property type="molecule type" value="Genomic_DNA"/>
</dbReference>
<protein>
    <submittedName>
        <fullName evidence="2">Uncharacterized protein</fullName>
    </submittedName>
</protein>
<dbReference type="OrthoDB" id="4481606at2759"/>
<dbReference type="AlphaFoldDB" id="A0A395I7R6"/>
<dbReference type="VEuPathDB" id="FungiDB:BO97DRAFT_459018"/>
<evidence type="ECO:0000313" key="3">
    <source>
        <dbReference type="Proteomes" id="UP000248961"/>
    </source>
</evidence>
<proteinExistence type="predicted"/>
<dbReference type="GeneID" id="37203551"/>
<organism evidence="2 3">
    <name type="scientific">Aspergillus homomorphus (strain CBS 101889)</name>
    <dbReference type="NCBI Taxonomy" id="1450537"/>
    <lineage>
        <taxon>Eukaryota</taxon>
        <taxon>Fungi</taxon>
        <taxon>Dikarya</taxon>
        <taxon>Ascomycota</taxon>
        <taxon>Pezizomycotina</taxon>
        <taxon>Eurotiomycetes</taxon>
        <taxon>Eurotiomycetidae</taxon>
        <taxon>Eurotiales</taxon>
        <taxon>Aspergillaceae</taxon>
        <taxon>Aspergillus</taxon>
        <taxon>Aspergillus subgen. Circumdati</taxon>
    </lineage>
</organism>